<dbReference type="Proteomes" id="UP000574769">
    <property type="component" value="Unassembled WGS sequence"/>
</dbReference>
<dbReference type="RefSeq" id="WP_184114259.1">
    <property type="nucleotide sequence ID" value="NZ_JACHNY010000004.1"/>
</dbReference>
<comment type="caution">
    <text evidence="3">The sequence shown here is derived from an EMBL/GenBank/DDBJ whole genome shotgun (WGS) entry which is preliminary data.</text>
</comment>
<accession>A0A7W7EY82</accession>
<dbReference type="EMBL" id="JACHNY010000004">
    <property type="protein sequence ID" value="MBB4617896.1"/>
    <property type="molecule type" value="Genomic_DNA"/>
</dbReference>
<evidence type="ECO:0000313" key="3">
    <source>
        <dbReference type="EMBL" id="MBB4617896.1"/>
    </source>
</evidence>
<protein>
    <recommendedName>
        <fullName evidence="5">Lipoprotein</fullName>
    </recommendedName>
</protein>
<feature type="chain" id="PRO_5031112081" description="Lipoprotein" evidence="2">
    <location>
        <begin position="18"/>
        <end position="97"/>
    </location>
</feature>
<evidence type="ECO:0000256" key="2">
    <source>
        <dbReference type="SAM" id="SignalP"/>
    </source>
</evidence>
<gene>
    <name evidence="3" type="ORF">GGQ96_002032</name>
</gene>
<dbReference type="PROSITE" id="PS51257">
    <property type="entry name" value="PROKAR_LIPOPROTEIN"/>
    <property type="match status" value="1"/>
</dbReference>
<keyword evidence="4" id="KW-1185">Reference proteome</keyword>
<reference evidence="3 4" key="1">
    <citation type="submission" date="2020-08" db="EMBL/GenBank/DDBJ databases">
        <title>Genomic Encyclopedia of Type Strains, Phase IV (KMG-IV): sequencing the most valuable type-strain genomes for metagenomic binning, comparative biology and taxonomic classification.</title>
        <authorList>
            <person name="Goeker M."/>
        </authorList>
    </citation>
    <scope>NUCLEOTIDE SEQUENCE [LARGE SCALE GENOMIC DNA]</scope>
    <source>
        <strain evidence="3 4">DSM 15867</strain>
    </source>
</reference>
<name>A0A7W7EY82_9SPHN</name>
<organism evidence="3 4">
    <name type="scientific">Sphingomonas abaci</name>
    <dbReference type="NCBI Taxonomy" id="237611"/>
    <lineage>
        <taxon>Bacteria</taxon>
        <taxon>Pseudomonadati</taxon>
        <taxon>Pseudomonadota</taxon>
        <taxon>Alphaproteobacteria</taxon>
        <taxon>Sphingomonadales</taxon>
        <taxon>Sphingomonadaceae</taxon>
        <taxon>Sphingomonas</taxon>
    </lineage>
</organism>
<dbReference type="AlphaFoldDB" id="A0A7W7EY82"/>
<feature type="signal peptide" evidence="2">
    <location>
        <begin position="1"/>
        <end position="17"/>
    </location>
</feature>
<feature type="region of interest" description="Disordered" evidence="1">
    <location>
        <begin position="76"/>
        <end position="97"/>
    </location>
</feature>
<keyword evidence="2" id="KW-0732">Signal</keyword>
<evidence type="ECO:0000313" key="4">
    <source>
        <dbReference type="Proteomes" id="UP000574769"/>
    </source>
</evidence>
<evidence type="ECO:0000256" key="1">
    <source>
        <dbReference type="SAM" id="MobiDB-lite"/>
    </source>
</evidence>
<proteinExistence type="predicted"/>
<evidence type="ECO:0008006" key="5">
    <source>
        <dbReference type="Google" id="ProtNLM"/>
    </source>
</evidence>
<sequence>MKLLAALALASALSACAGRTPTPEPTIVYRDAPIAVAAGCVVDRPAPVVPLRDRVPPAEWAARAPGAKAQAIAAQAGRRMNHQARTDAATSGCAAAN</sequence>